<dbReference type="PANTHER" id="PTHR34180:SF1">
    <property type="entry name" value="BETA-ALANYL-DOPAMINE_CARCININE HYDROLASE"/>
    <property type="match status" value="1"/>
</dbReference>
<dbReference type="InterPro" id="IPR047801">
    <property type="entry name" value="Peptidase_C45"/>
</dbReference>
<dbReference type="Proteomes" id="UP000033935">
    <property type="component" value="Unassembled WGS sequence"/>
</dbReference>
<evidence type="ECO:0000259" key="1">
    <source>
        <dbReference type="Pfam" id="PF03417"/>
    </source>
</evidence>
<protein>
    <recommendedName>
        <fullName evidence="1">Peptidase C45 hydrolase domain-containing protein</fullName>
    </recommendedName>
</protein>
<gene>
    <name evidence="2" type="ORF">UT30_C0018G0001</name>
</gene>
<sequence>MTHIPYLQITAKDNFDFGFQIGKQLSQQIKKRIRDNKTMYHEKQMKNFSDLIKTSQNFLQDIKKYYPKLLQELEGTAAGAQANFDDLLVLMCEEELLDFRIPHCTNIALQTKNSALLGHNEDWSPAYKNNGLFVVKGQIKQHKFLALSYIGSLAGTSSGLNEYFCYTANSMDCGRFRFGVPVKFQLRALLDVTTESEAVRVDLKDSSIASNMIYVWRDSKILDIEDYFGHHEKFCGNKFLIHTNHPVLKQDRTKENTKAESVRRYDQAKKILETRKKYDLATLKNILCDHKVGICAHLNKVHPRYGITIASIIMDPKNKTIEVAWANPCRNKYTKYKL</sequence>
<dbReference type="Gene3D" id="3.60.60.10">
    <property type="entry name" value="Penicillin V Acylase, Chain A"/>
    <property type="match status" value="1"/>
</dbReference>
<dbReference type="EMBL" id="LBWG01000018">
    <property type="protein sequence ID" value="KKR03822.1"/>
    <property type="molecule type" value="Genomic_DNA"/>
</dbReference>
<dbReference type="Pfam" id="PF03417">
    <property type="entry name" value="AAT"/>
    <property type="match status" value="1"/>
</dbReference>
<proteinExistence type="predicted"/>
<name>A0A0G0QQA3_9BACT</name>
<evidence type="ECO:0000313" key="2">
    <source>
        <dbReference type="EMBL" id="KKR03822.1"/>
    </source>
</evidence>
<feature type="domain" description="Peptidase C45 hydrolase" evidence="1">
    <location>
        <begin position="110"/>
        <end position="328"/>
    </location>
</feature>
<reference evidence="2 3" key="1">
    <citation type="journal article" date="2015" name="Nature">
        <title>rRNA introns, odd ribosomes, and small enigmatic genomes across a large radiation of phyla.</title>
        <authorList>
            <person name="Brown C.T."/>
            <person name="Hug L.A."/>
            <person name="Thomas B.C."/>
            <person name="Sharon I."/>
            <person name="Castelle C.J."/>
            <person name="Singh A."/>
            <person name="Wilkins M.J."/>
            <person name="Williams K.H."/>
            <person name="Banfield J.F."/>
        </authorList>
    </citation>
    <scope>NUCLEOTIDE SEQUENCE [LARGE SCALE GENOMIC DNA]</scope>
</reference>
<comment type="caution">
    <text evidence="2">The sequence shown here is derived from an EMBL/GenBank/DDBJ whole genome shotgun (WGS) entry which is preliminary data.</text>
</comment>
<dbReference type="Gene3D" id="1.10.10.2120">
    <property type="match status" value="1"/>
</dbReference>
<dbReference type="InterPro" id="IPR047794">
    <property type="entry name" value="C45_proenzyme-like"/>
</dbReference>
<accession>A0A0G0QQA3</accession>
<dbReference type="PANTHER" id="PTHR34180">
    <property type="entry name" value="PEPTIDASE C45"/>
    <property type="match status" value="1"/>
</dbReference>
<evidence type="ECO:0000313" key="3">
    <source>
        <dbReference type="Proteomes" id="UP000033935"/>
    </source>
</evidence>
<dbReference type="AlphaFoldDB" id="A0A0G0QQA3"/>
<dbReference type="InterPro" id="IPR005079">
    <property type="entry name" value="Peptidase_C45_hydrolase"/>
</dbReference>
<dbReference type="NCBIfam" id="NF040521">
    <property type="entry name" value="C45_proenzyme"/>
    <property type="match status" value="1"/>
</dbReference>
<organism evidence="2 3">
    <name type="scientific">Candidatus Uhrbacteria bacterium GW2011_GWF2_39_13</name>
    <dbReference type="NCBI Taxonomy" id="1618995"/>
    <lineage>
        <taxon>Bacteria</taxon>
        <taxon>Candidatus Uhriibacteriota</taxon>
    </lineage>
</organism>